<sequence>MNFVHDQPSKGDKISLLTVAGVFARDLFAIEVGLRLRSEDVVRVLSRLVWLPGRPETVFCENGAEFTGQIIDPWAHHHSGRMDFSRPGTPTDNAHIESFNS</sequence>
<proteinExistence type="predicted"/>
<feature type="domain" description="Integrase catalytic" evidence="1">
    <location>
        <begin position="1"/>
        <end position="101"/>
    </location>
</feature>
<dbReference type="Pfam" id="PF00665">
    <property type="entry name" value="rve"/>
    <property type="match status" value="1"/>
</dbReference>
<gene>
    <name evidence="2" type="ORF">DCG58_15895</name>
</gene>
<evidence type="ECO:0000313" key="3">
    <source>
        <dbReference type="Proteomes" id="UP000259610"/>
    </source>
</evidence>
<evidence type="ECO:0000313" key="2">
    <source>
        <dbReference type="EMBL" id="HAE28646.1"/>
    </source>
</evidence>
<dbReference type="PROSITE" id="PS50994">
    <property type="entry name" value="INTEGRASE"/>
    <property type="match status" value="1"/>
</dbReference>
<dbReference type="GO" id="GO:0015074">
    <property type="term" value="P:DNA integration"/>
    <property type="evidence" value="ECO:0007669"/>
    <property type="project" value="InterPro"/>
</dbReference>
<name>A0A3B9H2G1_9PROT</name>
<feature type="non-terminal residue" evidence="2">
    <location>
        <position position="101"/>
    </location>
</feature>
<dbReference type="SUPFAM" id="SSF53098">
    <property type="entry name" value="Ribonuclease H-like"/>
    <property type="match status" value="1"/>
</dbReference>
<dbReference type="InterPro" id="IPR036397">
    <property type="entry name" value="RNaseH_sf"/>
</dbReference>
<dbReference type="PANTHER" id="PTHR47515:SF1">
    <property type="entry name" value="BLR2054 PROTEIN"/>
    <property type="match status" value="1"/>
</dbReference>
<accession>A0A3B9H2G1</accession>
<dbReference type="InterPro" id="IPR001584">
    <property type="entry name" value="Integrase_cat-core"/>
</dbReference>
<dbReference type="Gene3D" id="3.30.420.10">
    <property type="entry name" value="Ribonuclease H-like superfamily/Ribonuclease H"/>
    <property type="match status" value="1"/>
</dbReference>
<organism evidence="2 3">
    <name type="scientific">Hyphomonas adhaerens</name>
    <dbReference type="NCBI Taxonomy" id="81029"/>
    <lineage>
        <taxon>Bacteria</taxon>
        <taxon>Pseudomonadati</taxon>
        <taxon>Pseudomonadota</taxon>
        <taxon>Alphaproteobacteria</taxon>
        <taxon>Hyphomonadales</taxon>
        <taxon>Hyphomonadaceae</taxon>
        <taxon>Hyphomonas</taxon>
    </lineage>
</organism>
<dbReference type="GO" id="GO:0003676">
    <property type="term" value="F:nucleic acid binding"/>
    <property type="evidence" value="ECO:0007669"/>
    <property type="project" value="InterPro"/>
</dbReference>
<protein>
    <submittedName>
        <fullName evidence="2">IS3 family transposase</fullName>
    </submittedName>
</protein>
<dbReference type="InterPro" id="IPR012337">
    <property type="entry name" value="RNaseH-like_sf"/>
</dbReference>
<evidence type="ECO:0000259" key="1">
    <source>
        <dbReference type="PROSITE" id="PS50994"/>
    </source>
</evidence>
<dbReference type="EMBL" id="DMAN01000358">
    <property type="protein sequence ID" value="HAE28646.1"/>
    <property type="molecule type" value="Genomic_DNA"/>
</dbReference>
<reference evidence="2 3" key="1">
    <citation type="journal article" date="2018" name="Nat. Biotechnol.">
        <title>A standardized bacterial taxonomy based on genome phylogeny substantially revises the tree of life.</title>
        <authorList>
            <person name="Parks D.H."/>
            <person name="Chuvochina M."/>
            <person name="Waite D.W."/>
            <person name="Rinke C."/>
            <person name="Skarshewski A."/>
            <person name="Chaumeil P.A."/>
            <person name="Hugenholtz P."/>
        </authorList>
    </citation>
    <scope>NUCLEOTIDE SEQUENCE [LARGE SCALE GENOMIC DNA]</scope>
    <source>
        <strain evidence="2">UBA8733</strain>
    </source>
</reference>
<comment type="caution">
    <text evidence="2">The sequence shown here is derived from an EMBL/GenBank/DDBJ whole genome shotgun (WGS) entry which is preliminary data.</text>
</comment>
<dbReference type="Proteomes" id="UP000259610">
    <property type="component" value="Unassembled WGS sequence"/>
</dbReference>
<dbReference type="AlphaFoldDB" id="A0A3B9H2G1"/>
<dbReference type="PANTHER" id="PTHR47515">
    <property type="entry name" value="LOW CALCIUM RESPONSE LOCUS PROTEIN T"/>
    <property type="match status" value="1"/>
</dbReference>